<feature type="compositionally biased region" description="Pro residues" evidence="7">
    <location>
        <begin position="50"/>
        <end position="70"/>
    </location>
</feature>
<feature type="region of interest" description="Disordered" evidence="7">
    <location>
        <begin position="43"/>
        <end position="216"/>
    </location>
</feature>
<dbReference type="GO" id="GO:0045892">
    <property type="term" value="P:negative regulation of DNA-templated transcription"/>
    <property type="evidence" value="ECO:0007669"/>
    <property type="project" value="UniProtKB-UniRule"/>
</dbReference>
<dbReference type="AlphaFoldDB" id="A0AB32VN72"/>
<organism evidence="9 10">
    <name type="scientific">Theobroma cacao</name>
    <name type="common">Cacao</name>
    <name type="synonym">Cocoa</name>
    <dbReference type="NCBI Taxonomy" id="3641"/>
    <lineage>
        <taxon>Eukaryota</taxon>
        <taxon>Viridiplantae</taxon>
        <taxon>Streptophyta</taxon>
        <taxon>Embryophyta</taxon>
        <taxon>Tracheophyta</taxon>
        <taxon>Spermatophyta</taxon>
        <taxon>Magnoliopsida</taxon>
        <taxon>eudicotyledons</taxon>
        <taxon>Gunneridae</taxon>
        <taxon>Pentapetalae</taxon>
        <taxon>rosids</taxon>
        <taxon>malvids</taxon>
        <taxon>Malvales</taxon>
        <taxon>Malvaceae</taxon>
        <taxon>Byttnerioideae</taxon>
        <taxon>Theobroma</taxon>
    </lineage>
</organism>
<evidence type="ECO:0000259" key="8">
    <source>
        <dbReference type="PROSITE" id="PS51754"/>
    </source>
</evidence>
<keyword evidence="4 6" id="KW-0804">Transcription</keyword>
<keyword evidence="2 6" id="KW-0678">Repressor</keyword>
<dbReference type="GO" id="GO:0005634">
    <property type="term" value="C:nucleus"/>
    <property type="evidence" value="ECO:0007669"/>
    <property type="project" value="UniProtKB-SubCell"/>
</dbReference>
<dbReference type="Pfam" id="PF04844">
    <property type="entry name" value="Ovate"/>
    <property type="match status" value="1"/>
</dbReference>
<protein>
    <recommendedName>
        <fullName evidence="6">Transcription repressor</fullName>
    </recommendedName>
    <alternativeName>
        <fullName evidence="6">Ovate family protein</fullName>
    </alternativeName>
</protein>
<feature type="compositionally biased region" description="Basic and acidic residues" evidence="7">
    <location>
        <begin position="117"/>
        <end position="126"/>
    </location>
</feature>
<comment type="subcellular location">
    <subcellularLocation>
        <location evidence="1 6">Nucleus</location>
    </subcellularLocation>
</comment>
<dbReference type="GeneID" id="18610962"/>
<feature type="compositionally biased region" description="Polar residues" evidence="7">
    <location>
        <begin position="181"/>
        <end position="194"/>
    </location>
</feature>
<evidence type="ECO:0000256" key="3">
    <source>
        <dbReference type="ARBA" id="ARBA00023015"/>
    </source>
</evidence>
<gene>
    <name evidence="10" type="primary">LOC18610962</name>
</gene>
<comment type="function">
    <text evidence="6">Transcriptional repressor that regulates multiple aspects of plant growth and development.</text>
</comment>
<proteinExistence type="predicted"/>
<evidence type="ECO:0000256" key="7">
    <source>
        <dbReference type="SAM" id="MobiDB-lite"/>
    </source>
</evidence>
<dbReference type="InterPro" id="IPR038933">
    <property type="entry name" value="Ovate"/>
</dbReference>
<dbReference type="InterPro" id="IPR006458">
    <property type="entry name" value="Ovate_C"/>
</dbReference>
<dbReference type="PANTHER" id="PTHR33057:SF90">
    <property type="entry name" value="TRANSCRIPTION REPRESSOR OFP7"/>
    <property type="match status" value="1"/>
</dbReference>
<feature type="compositionally biased region" description="Acidic residues" evidence="7">
    <location>
        <begin position="195"/>
        <end position="207"/>
    </location>
</feature>
<evidence type="ECO:0000256" key="2">
    <source>
        <dbReference type="ARBA" id="ARBA00022491"/>
    </source>
</evidence>
<keyword evidence="3 6" id="KW-0805">Transcription regulation</keyword>
<accession>A0AB32VN72</accession>
<dbReference type="SUPFAM" id="SSF101447">
    <property type="entry name" value="Formin homology 2 domain (FH2 domain)"/>
    <property type="match status" value="1"/>
</dbReference>
<evidence type="ECO:0000256" key="6">
    <source>
        <dbReference type="RuleBase" id="RU367028"/>
    </source>
</evidence>
<evidence type="ECO:0000256" key="4">
    <source>
        <dbReference type="ARBA" id="ARBA00023163"/>
    </source>
</evidence>
<dbReference type="KEGG" id="tcc:18610962"/>
<feature type="compositionally biased region" description="Basic residues" evidence="7">
    <location>
        <begin position="164"/>
        <end position="177"/>
    </location>
</feature>
<reference evidence="10" key="2">
    <citation type="submission" date="2025-08" db="UniProtKB">
        <authorList>
            <consortium name="RefSeq"/>
        </authorList>
    </citation>
    <scope>IDENTIFICATION</scope>
</reference>
<evidence type="ECO:0000256" key="1">
    <source>
        <dbReference type="ARBA" id="ARBA00004123"/>
    </source>
</evidence>
<dbReference type="Gramene" id="Tc01v2_t003350.1">
    <property type="protein sequence ID" value="Tc01v2_p003350.1"/>
    <property type="gene ID" value="Tc01v2_g003350"/>
</dbReference>
<dbReference type="Proteomes" id="UP000694886">
    <property type="component" value="Chromosome 1"/>
</dbReference>
<name>A0AB32VN72_THECC</name>
<keyword evidence="5 6" id="KW-0539">Nucleus</keyword>
<dbReference type="NCBIfam" id="TIGR01568">
    <property type="entry name" value="A_thal_3678"/>
    <property type="match status" value="1"/>
</dbReference>
<evidence type="ECO:0000256" key="5">
    <source>
        <dbReference type="ARBA" id="ARBA00023242"/>
    </source>
</evidence>
<evidence type="ECO:0000313" key="10">
    <source>
        <dbReference type="RefSeq" id="XP_007046985.2"/>
    </source>
</evidence>
<sequence>MAKRFKLKISRVFLSLQSCRSKDPADLPSKPVRSFFRLSSVNPDPITLQLPPPPPAPPPPPPPPPAPPTSKPHYSSLKRHVSSAFSSIGCGLGSRSSTQYFSETDRSESPPPPTPEFHWEKEDRWHVIAKVYDDDETPRRKIYNTSENDDDDFFPPPPPPNTEKKKRRYKKKKKTTPKMRISTSSADSGLFSSESFDEDDIYDEETETLVSSSRSFSTDSSSEFNANLETIRETMPARHKKKRKTKKLKKAKRYVPKERSMRFLSSESESPARLSSFFQRMIPCTVDGKVRESFAVVKKSEDPYEDFKRSMMEMILEKQMFEEKDLEQLLHCFLSLNSRHHHRVIVQAFSEIWEALFARRSSSFRVSCVLN</sequence>
<reference evidence="9" key="1">
    <citation type="journal article" date="1997" name="Nucleic Acids Res.">
        <title>tRNAscan-SE: a program for improved detection of transfer RNA genes in genomic sequence.</title>
        <authorList>
            <person name="Lowe T.M."/>
            <person name="Eddy S.R."/>
        </authorList>
    </citation>
    <scope>NUCLEOTIDE SEQUENCE [LARGE SCALE GENOMIC DNA]</scope>
    <source>
        <strain evidence="9">r\B97-61/B2</strain>
    </source>
</reference>
<dbReference type="PANTHER" id="PTHR33057">
    <property type="entry name" value="TRANSCRIPTION REPRESSOR OFP7-RELATED"/>
    <property type="match status" value="1"/>
</dbReference>
<dbReference type="RefSeq" id="XP_007046985.2">
    <property type="nucleotide sequence ID" value="XM_007046923.2"/>
</dbReference>
<evidence type="ECO:0000313" key="9">
    <source>
        <dbReference type="Proteomes" id="UP000694886"/>
    </source>
</evidence>
<dbReference type="PROSITE" id="PS51754">
    <property type="entry name" value="OVATE"/>
    <property type="match status" value="1"/>
</dbReference>
<feature type="domain" description="OVATE" evidence="8">
    <location>
        <begin position="296"/>
        <end position="355"/>
    </location>
</feature>